<reference evidence="1" key="1">
    <citation type="submission" date="2021-04" db="EMBL/GenBank/DDBJ databases">
        <authorList>
            <person name="Tunstrom K."/>
        </authorList>
    </citation>
    <scope>NUCLEOTIDE SEQUENCE</scope>
</reference>
<evidence type="ECO:0000313" key="2">
    <source>
        <dbReference type="Proteomes" id="UP000691718"/>
    </source>
</evidence>
<protein>
    <submittedName>
        <fullName evidence="1">(apollo) hypothetical protein</fullName>
    </submittedName>
</protein>
<accession>A0A8S3XZQ4</accession>
<proteinExistence type="predicted"/>
<sequence>MAENVYAKTLTETIPLKQYKIQNETRYETQKPTNVYKSVRKASPRPFQFEYKSSTPYPFRKILGTRNWLESYRNAQRMKNLQEIMVYLGKTFGKNAKVGDLHTIPTQTHIAFSRIHIKPQNSESTTNIFSNLNKVDLRRQFDPLFTFKPDNPGDVNLLAEDFLRFSPVFINKAAEEQSPRAHFRYETTLNRNKKCEKSNNNVEISNEFENINRIDFKNQYSFRSTTFDSKSYDSSKIESQQPINTSSEIFKKIYITTLRPTIQFKTRSTMPVIDSNFRHQSLHMTPEKGKEKTNVISKPKMASITDDKIRVHANVFPTKIASKNDEISKSEVTASRNQRYDEVLRMYNASEVEDYHAESFGIISVTTPRTLPQATSMTSFFDSTVLLPEHTWPTHSPDIIKFSREDAKVPDQYLTMKISEDTTTATSIFTTQYIKDNVEYNDKNDDIVASTLIIKLVNNVDSTTQSYKKEKSNRTYEYKVNKNTYVPQINGHYRNMEHNTRRLMELLKENSEKYRIKRLKSLTTVRTPTYVPMYVEIKRNHTKQHNENNESNTS</sequence>
<name>A0A8S3XZQ4_PARAO</name>
<dbReference type="EMBL" id="CAJQZP010001376">
    <property type="protein sequence ID" value="CAG5042611.1"/>
    <property type="molecule type" value="Genomic_DNA"/>
</dbReference>
<keyword evidence="2" id="KW-1185">Reference proteome</keyword>
<dbReference type="OrthoDB" id="7492905at2759"/>
<dbReference type="Proteomes" id="UP000691718">
    <property type="component" value="Unassembled WGS sequence"/>
</dbReference>
<organism evidence="1 2">
    <name type="scientific">Parnassius apollo</name>
    <name type="common">Apollo butterfly</name>
    <name type="synonym">Papilio apollo</name>
    <dbReference type="NCBI Taxonomy" id="110799"/>
    <lineage>
        <taxon>Eukaryota</taxon>
        <taxon>Metazoa</taxon>
        <taxon>Ecdysozoa</taxon>
        <taxon>Arthropoda</taxon>
        <taxon>Hexapoda</taxon>
        <taxon>Insecta</taxon>
        <taxon>Pterygota</taxon>
        <taxon>Neoptera</taxon>
        <taxon>Endopterygota</taxon>
        <taxon>Lepidoptera</taxon>
        <taxon>Glossata</taxon>
        <taxon>Ditrysia</taxon>
        <taxon>Papilionoidea</taxon>
        <taxon>Papilionidae</taxon>
        <taxon>Parnassiinae</taxon>
        <taxon>Parnassini</taxon>
        <taxon>Parnassius</taxon>
        <taxon>Parnassius</taxon>
    </lineage>
</organism>
<comment type="caution">
    <text evidence="1">The sequence shown here is derived from an EMBL/GenBank/DDBJ whole genome shotgun (WGS) entry which is preliminary data.</text>
</comment>
<gene>
    <name evidence="1" type="ORF">PAPOLLO_LOCUS22465</name>
</gene>
<evidence type="ECO:0000313" key="1">
    <source>
        <dbReference type="EMBL" id="CAG5042611.1"/>
    </source>
</evidence>
<dbReference type="AlphaFoldDB" id="A0A8S3XZQ4"/>